<proteinExistence type="predicted"/>
<sequence length="113" mass="12183">MSGYASTARMWWQEQRPVELAEMDDPTAFFADLAQQIEARVSELSASMAGPDVPGEGYLSKVGRLNAARSQAVEAAMDELVFSIGPESDPVEEPSQIGTAVLDAHRMVARARG</sequence>
<evidence type="ECO:0000313" key="2">
    <source>
        <dbReference type="Proteomes" id="UP000269289"/>
    </source>
</evidence>
<accession>A0A3M2JRB3</accession>
<dbReference type="AlphaFoldDB" id="A0A3M2JRB3"/>
<name>A0A3M2JRB3_9CELL</name>
<dbReference type="RefSeq" id="WP_122148404.1">
    <property type="nucleotide sequence ID" value="NZ_RFFI01000019.1"/>
</dbReference>
<gene>
    <name evidence="1" type="ORF">EBM89_05215</name>
</gene>
<dbReference type="OrthoDB" id="4244301at2"/>
<reference evidence="1 2" key="1">
    <citation type="submission" date="2018-10" db="EMBL/GenBank/DDBJ databases">
        <title>Isolation, diversity and antifungal activity of actinobacteria from wheat.</title>
        <authorList>
            <person name="Han C."/>
        </authorList>
    </citation>
    <scope>NUCLEOTIDE SEQUENCE [LARGE SCALE GENOMIC DNA]</scope>
    <source>
        <strain evidence="1 2">NEAU-YY56</strain>
    </source>
</reference>
<dbReference type="Proteomes" id="UP000269289">
    <property type="component" value="Unassembled WGS sequence"/>
</dbReference>
<comment type="caution">
    <text evidence="1">The sequence shown here is derived from an EMBL/GenBank/DDBJ whole genome shotgun (WGS) entry which is preliminary data.</text>
</comment>
<keyword evidence="2" id="KW-1185">Reference proteome</keyword>
<dbReference type="EMBL" id="RFFI01000019">
    <property type="protein sequence ID" value="RMI13225.1"/>
    <property type="molecule type" value="Genomic_DNA"/>
</dbReference>
<evidence type="ECO:0000313" key="1">
    <source>
        <dbReference type="EMBL" id="RMI13225.1"/>
    </source>
</evidence>
<organism evidence="1 2">
    <name type="scientific">Cellulomonas triticagri</name>
    <dbReference type="NCBI Taxonomy" id="2483352"/>
    <lineage>
        <taxon>Bacteria</taxon>
        <taxon>Bacillati</taxon>
        <taxon>Actinomycetota</taxon>
        <taxon>Actinomycetes</taxon>
        <taxon>Micrococcales</taxon>
        <taxon>Cellulomonadaceae</taxon>
        <taxon>Cellulomonas</taxon>
    </lineage>
</organism>
<protein>
    <submittedName>
        <fullName evidence="1">TnpV protein</fullName>
    </submittedName>
</protein>